<evidence type="ECO:0000256" key="3">
    <source>
        <dbReference type="ARBA" id="ARBA00022989"/>
    </source>
</evidence>
<keyword evidence="3 6" id="KW-1133">Transmembrane helix</keyword>
<dbReference type="AlphaFoldDB" id="A0A317SR84"/>
<dbReference type="GO" id="GO:0016020">
    <property type="term" value="C:membrane"/>
    <property type="evidence" value="ECO:0007669"/>
    <property type="project" value="UniProtKB-SubCell"/>
</dbReference>
<keyword evidence="2 6" id="KW-0812">Transmembrane</keyword>
<feature type="transmembrane region" description="Helical" evidence="6">
    <location>
        <begin position="149"/>
        <end position="176"/>
    </location>
</feature>
<name>A0A317SR84_9PEZI</name>
<comment type="similarity">
    <text evidence="5">Belongs to the SAT4 family.</text>
</comment>
<comment type="subcellular location">
    <subcellularLocation>
        <location evidence="1">Membrane</location>
        <topology evidence="1">Multi-pass membrane protein</topology>
    </subcellularLocation>
</comment>
<evidence type="ECO:0000256" key="2">
    <source>
        <dbReference type="ARBA" id="ARBA00022692"/>
    </source>
</evidence>
<sequence>MVVGYGPDSKAPSMVALQICLLVVSTLAIGVRVYSRCRITKRFGHDDIIHHGGGSHRKYVPEEGFPTYTRLIYLTVIPINLEFCFIKASILFLYLRISVDQAFRRVNYAFLVFIFLNYLVQILVWLFQCDPISKAYDVSLPADFGECRLSVAVFTWYNCAGNVFTDLVLLSFPIWMMWRVPVARRQKLWVVGIFTLASLACVISIIRMGLYPMRNTTEHPTFLIIPPQQWSIVLYDTCSR</sequence>
<comment type="caution">
    <text evidence="8">The sequence shown here is derived from an EMBL/GenBank/DDBJ whole genome shotgun (WGS) entry which is preliminary data.</text>
</comment>
<keyword evidence="9" id="KW-1185">Reference proteome</keyword>
<dbReference type="InterPro" id="IPR052337">
    <property type="entry name" value="SAT4-like"/>
</dbReference>
<dbReference type="InterPro" id="IPR049326">
    <property type="entry name" value="Rhodopsin_dom_fungi"/>
</dbReference>
<protein>
    <recommendedName>
        <fullName evidence="7">Rhodopsin domain-containing protein</fullName>
    </recommendedName>
</protein>
<evidence type="ECO:0000259" key="7">
    <source>
        <dbReference type="Pfam" id="PF20684"/>
    </source>
</evidence>
<dbReference type="PANTHER" id="PTHR33048">
    <property type="entry name" value="PTH11-LIKE INTEGRAL MEMBRANE PROTEIN (AFU_ORTHOLOGUE AFUA_5G11245)"/>
    <property type="match status" value="1"/>
</dbReference>
<feature type="domain" description="Rhodopsin" evidence="7">
    <location>
        <begin position="48"/>
        <end position="233"/>
    </location>
</feature>
<gene>
    <name evidence="8" type="ORF">C7212DRAFT_278922</name>
</gene>
<dbReference type="OrthoDB" id="444631at2759"/>
<feature type="transmembrane region" description="Helical" evidence="6">
    <location>
        <begin position="188"/>
        <end position="206"/>
    </location>
</feature>
<accession>A0A317SR84</accession>
<evidence type="ECO:0000256" key="5">
    <source>
        <dbReference type="ARBA" id="ARBA00038359"/>
    </source>
</evidence>
<dbReference type="EMBL" id="PYWC01000028">
    <property type="protein sequence ID" value="PWW76995.1"/>
    <property type="molecule type" value="Genomic_DNA"/>
</dbReference>
<proteinExistence type="inferred from homology"/>
<evidence type="ECO:0000256" key="4">
    <source>
        <dbReference type="ARBA" id="ARBA00023136"/>
    </source>
</evidence>
<dbReference type="Pfam" id="PF20684">
    <property type="entry name" value="Fung_rhodopsin"/>
    <property type="match status" value="1"/>
</dbReference>
<dbReference type="Proteomes" id="UP000246991">
    <property type="component" value="Unassembled WGS sequence"/>
</dbReference>
<evidence type="ECO:0000313" key="8">
    <source>
        <dbReference type="EMBL" id="PWW76995.1"/>
    </source>
</evidence>
<feature type="transmembrane region" description="Helical" evidence="6">
    <location>
        <begin position="107"/>
        <end position="128"/>
    </location>
</feature>
<evidence type="ECO:0000256" key="1">
    <source>
        <dbReference type="ARBA" id="ARBA00004141"/>
    </source>
</evidence>
<dbReference type="PANTHER" id="PTHR33048:SF47">
    <property type="entry name" value="INTEGRAL MEMBRANE PROTEIN-RELATED"/>
    <property type="match status" value="1"/>
</dbReference>
<dbReference type="STRING" id="42249.A0A317SR84"/>
<evidence type="ECO:0000256" key="6">
    <source>
        <dbReference type="SAM" id="Phobius"/>
    </source>
</evidence>
<keyword evidence="4 6" id="KW-0472">Membrane</keyword>
<organism evidence="8 9">
    <name type="scientific">Tuber magnatum</name>
    <name type="common">white Piedmont truffle</name>
    <dbReference type="NCBI Taxonomy" id="42249"/>
    <lineage>
        <taxon>Eukaryota</taxon>
        <taxon>Fungi</taxon>
        <taxon>Dikarya</taxon>
        <taxon>Ascomycota</taxon>
        <taxon>Pezizomycotina</taxon>
        <taxon>Pezizomycetes</taxon>
        <taxon>Pezizales</taxon>
        <taxon>Tuberaceae</taxon>
        <taxon>Tuber</taxon>
    </lineage>
</organism>
<feature type="transmembrane region" description="Helical" evidence="6">
    <location>
        <begin position="15"/>
        <end position="34"/>
    </location>
</feature>
<evidence type="ECO:0000313" key="9">
    <source>
        <dbReference type="Proteomes" id="UP000246991"/>
    </source>
</evidence>
<reference evidence="8 9" key="1">
    <citation type="submission" date="2018-03" db="EMBL/GenBank/DDBJ databases">
        <title>Genomes of Pezizomycetes fungi and the evolution of truffles.</title>
        <authorList>
            <person name="Murat C."/>
            <person name="Payen T."/>
            <person name="Noel B."/>
            <person name="Kuo A."/>
            <person name="Martin F.M."/>
        </authorList>
    </citation>
    <scope>NUCLEOTIDE SEQUENCE [LARGE SCALE GENOMIC DNA]</scope>
    <source>
        <strain evidence="8">091103-1</strain>
    </source>
</reference>